<keyword evidence="3" id="KW-1185">Reference proteome</keyword>
<feature type="region of interest" description="Disordered" evidence="1">
    <location>
        <begin position="326"/>
        <end position="347"/>
    </location>
</feature>
<dbReference type="EMBL" id="KB445799">
    <property type="protein sequence ID" value="EMD36112.1"/>
    <property type="molecule type" value="Genomic_DNA"/>
</dbReference>
<organism evidence="2 3">
    <name type="scientific">Ceriporiopsis subvermispora (strain B)</name>
    <name type="common">White-rot fungus</name>
    <name type="synonym">Gelatoporia subvermispora</name>
    <dbReference type="NCBI Taxonomy" id="914234"/>
    <lineage>
        <taxon>Eukaryota</taxon>
        <taxon>Fungi</taxon>
        <taxon>Dikarya</taxon>
        <taxon>Basidiomycota</taxon>
        <taxon>Agaricomycotina</taxon>
        <taxon>Agaricomycetes</taxon>
        <taxon>Polyporales</taxon>
        <taxon>Gelatoporiaceae</taxon>
        <taxon>Gelatoporia</taxon>
    </lineage>
</organism>
<evidence type="ECO:0000313" key="2">
    <source>
        <dbReference type="EMBL" id="EMD36112.1"/>
    </source>
</evidence>
<accession>M2RCH6</accession>
<gene>
    <name evidence="2" type="ORF">CERSUDRAFT_74868</name>
</gene>
<name>M2RCH6_CERS8</name>
<feature type="compositionally biased region" description="Polar residues" evidence="1">
    <location>
        <begin position="329"/>
        <end position="347"/>
    </location>
</feature>
<feature type="region of interest" description="Disordered" evidence="1">
    <location>
        <begin position="193"/>
        <end position="229"/>
    </location>
</feature>
<proteinExistence type="predicted"/>
<reference evidence="2 3" key="1">
    <citation type="journal article" date="2012" name="Proc. Natl. Acad. Sci. U.S.A.">
        <title>Comparative genomics of Ceriporiopsis subvermispora and Phanerochaete chrysosporium provide insight into selective ligninolysis.</title>
        <authorList>
            <person name="Fernandez-Fueyo E."/>
            <person name="Ruiz-Duenas F.J."/>
            <person name="Ferreira P."/>
            <person name="Floudas D."/>
            <person name="Hibbett D.S."/>
            <person name="Canessa P."/>
            <person name="Larrondo L.F."/>
            <person name="James T.Y."/>
            <person name="Seelenfreund D."/>
            <person name="Lobos S."/>
            <person name="Polanco R."/>
            <person name="Tello M."/>
            <person name="Honda Y."/>
            <person name="Watanabe T."/>
            <person name="Watanabe T."/>
            <person name="Ryu J.S."/>
            <person name="Kubicek C.P."/>
            <person name="Schmoll M."/>
            <person name="Gaskell J."/>
            <person name="Hammel K.E."/>
            <person name="St John F.J."/>
            <person name="Vanden Wymelenberg A."/>
            <person name="Sabat G."/>
            <person name="Splinter BonDurant S."/>
            <person name="Syed K."/>
            <person name="Yadav J.S."/>
            <person name="Doddapaneni H."/>
            <person name="Subramanian V."/>
            <person name="Lavin J.L."/>
            <person name="Oguiza J.A."/>
            <person name="Perez G."/>
            <person name="Pisabarro A.G."/>
            <person name="Ramirez L."/>
            <person name="Santoyo F."/>
            <person name="Master E."/>
            <person name="Coutinho P.M."/>
            <person name="Henrissat B."/>
            <person name="Lombard V."/>
            <person name="Magnuson J.K."/>
            <person name="Kuees U."/>
            <person name="Hori C."/>
            <person name="Igarashi K."/>
            <person name="Samejima M."/>
            <person name="Held B.W."/>
            <person name="Barry K.W."/>
            <person name="LaButti K.M."/>
            <person name="Lapidus A."/>
            <person name="Lindquist E.A."/>
            <person name="Lucas S.M."/>
            <person name="Riley R."/>
            <person name="Salamov A.A."/>
            <person name="Hoffmeister D."/>
            <person name="Schwenk D."/>
            <person name="Hadar Y."/>
            <person name="Yarden O."/>
            <person name="de Vries R.P."/>
            <person name="Wiebenga A."/>
            <person name="Stenlid J."/>
            <person name="Eastwood D."/>
            <person name="Grigoriev I.V."/>
            <person name="Berka R.M."/>
            <person name="Blanchette R.A."/>
            <person name="Kersten P."/>
            <person name="Martinez A.T."/>
            <person name="Vicuna R."/>
            <person name="Cullen D."/>
        </authorList>
    </citation>
    <scope>NUCLEOTIDE SEQUENCE [LARGE SCALE GENOMIC DNA]</scope>
    <source>
        <strain evidence="2 3">B</strain>
    </source>
</reference>
<evidence type="ECO:0000313" key="3">
    <source>
        <dbReference type="Proteomes" id="UP000016930"/>
    </source>
</evidence>
<feature type="region of interest" description="Disordered" evidence="1">
    <location>
        <begin position="79"/>
        <end position="122"/>
    </location>
</feature>
<dbReference type="Proteomes" id="UP000016930">
    <property type="component" value="Unassembled WGS sequence"/>
</dbReference>
<feature type="compositionally biased region" description="Low complexity" evidence="1">
    <location>
        <begin position="101"/>
        <end position="113"/>
    </location>
</feature>
<protein>
    <submittedName>
        <fullName evidence="2">Uncharacterized protein</fullName>
    </submittedName>
</protein>
<sequence length="347" mass="38238">MSGMYFPVDMTTHTGFYPAGATIASFPPADKLTPQSVIEAQAAGLLYRPAETLMSIDPRLTWIQRQPYAVGGEAMAQDLPVPDSSNMSGSSWYPHPAVAGPSSASPTPQSTPALTDASTISSTRGPSKVFALIGWAIKCERHQRIRVRLASILGYGLTTYHISFDRHRKAMWRLTTQPIPQSAIVVNGATSRPYNVKGRRQPSTTRQSVLAKPRRRRAIPPAGNTTHDFRKVKLPDARAQLSREPCSCGAKVNGRRKHKISDHFWELYQPAERQDFRCPVEGCHSSMEWCSRQRHVDTIHMQAGPGACDICGKIFDSHRVDSIKRHRSSGTCTGSEAKGSTNSRETS</sequence>
<dbReference type="HOGENOM" id="CLU_799256_0_0_1"/>
<evidence type="ECO:0000256" key="1">
    <source>
        <dbReference type="SAM" id="MobiDB-lite"/>
    </source>
</evidence>
<dbReference type="AlphaFoldDB" id="M2RCH6"/>